<dbReference type="GO" id="GO:0006487">
    <property type="term" value="P:protein N-linked glycosylation"/>
    <property type="evidence" value="ECO:0007669"/>
    <property type="project" value="TreeGrafter"/>
</dbReference>
<feature type="domain" description="MGAT4 conserved region" evidence="1">
    <location>
        <begin position="59"/>
        <end position="136"/>
    </location>
</feature>
<dbReference type="Proteomes" id="UP000596742">
    <property type="component" value="Unassembled WGS sequence"/>
</dbReference>
<dbReference type="PANTHER" id="PTHR12062:SF33">
    <property type="entry name" value="ALPHA-1,6-MANNOSYL-GLYCOPROTEIN 4-BETA-N-ACETYLGLUCOSAMINYLTRANSFERASE-LIKE"/>
    <property type="match status" value="1"/>
</dbReference>
<dbReference type="Pfam" id="PF04666">
    <property type="entry name" value="MGAT4_cons"/>
    <property type="match status" value="1"/>
</dbReference>
<sequence>TFLYYQNNQNKLSSVRLSTDTEDIRTTTPSRALLPRFNLDEIYPNWTEKASLMKSQVDTNRRYLTIGLVTAKRPNNTVYLYDTLSSLITSAYGEELLNIYIIILLSDFEQEWRKNISSTIQSKYPQEVKTGTIRIIGSFD</sequence>
<organism evidence="2 3">
    <name type="scientific">Mytilus galloprovincialis</name>
    <name type="common">Mediterranean mussel</name>
    <dbReference type="NCBI Taxonomy" id="29158"/>
    <lineage>
        <taxon>Eukaryota</taxon>
        <taxon>Metazoa</taxon>
        <taxon>Spiralia</taxon>
        <taxon>Lophotrochozoa</taxon>
        <taxon>Mollusca</taxon>
        <taxon>Bivalvia</taxon>
        <taxon>Autobranchia</taxon>
        <taxon>Pteriomorphia</taxon>
        <taxon>Mytilida</taxon>
        <taxon>Mytiloidea</taxon>
        <taxon>Mytilidae</taxon>
        <taxon>Mytilinae</taxon>
        <taxon>Mytilus</taxon>
    </lineage>
</organism>
<reference evidence="2" key="1">
    <citation type="submission" date="2018-11" db="EMBL/GenBank/DDBJ databases">
        <authorList>
            <person name="Alioto T."/>
            <person name="Alioto T."/>
        </authorList>
    </citation>
    <scope>NUCLEOTIDE SEQUENCE</scope>
</reference>
<dbReference type="GO" id="GO:0008375">
    <property type="term" value="F:acetylglucosaminyltransferase activity"/>
    <property type="evidence" value="ECO:0007669"/>
    <property type="project" value="TreeGrafter"/>
</dbReference>
<name>A0A8B6FZ19_MYTGA</name>
<comment type="caution">
    <text evidence="2">The sequence shown here is derived from an EMBL/GenBank/DDBJ whole genome shotgun (WGS) entry which is preliminary data.</text>
</comment>
<dbReference type="AlphaFoldDB" id="A0A8B6FZ19"/>
<evidence type="ECO:0000313" key="2">
    <source>
        <dbReference type="EMBL" id="VDI56333.1"/>
    </source>
</evidence>
<proteinExistence type="predicted"/>
<dbReference type="InterPro" id="IPR006759">
    <property type="entry name" value="Glyco_transf_54"/>
</dbReference>
<evidence type="ECO:0000313" key="3">
    <source>
        <dbReference type="Proteomes" id="UP000596742"/>
    </source>
</evidence>
<dbReference type="EMBL" id="UYJE01007598">
    <property type="protein sequence ID" value="VDI56333.1"/>
    <property type="molecule type" value="Genomic_DNA"/>
</dbReference>
<protein>
    <recommendedName>
        <fullName evidence="1">MGAT4 conserved region domain-containing protein</fullName>
    </recommendedName>
</protein>
<evidence type="ECO:0000259" key="1">
    <source>
        <dbReference type="Pfam" id="PF04666"/>
    </source>
</evidence>
<feature type="non-terminal residue" evidence="2">
    <location>
        <position position="140"/>
    </location>
</feature>
<keyword evidence="3" id="KW-1185">Reference proteome</keyword>
<dbReference type="InterPro" id="IPR057279">
    <property type="entry name" value="MGAT4"/>
</dbReference>
<accession>A0A8B6FZ19</accession>
<dbReference type="PANTHER" id="PTHR12062">
    <property type="entry name" value="N-ACETYLGLUCOSAMINYLTRANSFERASE VI"/>
    <property type="match status" value="1"/>
</dbReference>
<gene>
    <name evidence="2" type="ORF">MGAL_10B032887</name>
</gene>